<dbReference type="GO" id="GO:0000914">
    <property type="term" value="P:phragmoplast assembly"/>
    <property type="evidence" value="ECO:0007669"/>
    <property type="project" value="InterPro"/>
</dbReference>
<keyword evidence="9" id="KW-1185">Reference proteome</keyword>
<keyword evidence="4 5" id="KW-0067">ATP-binding</keyword>
<evidence type="ECO:0000256" key="5">
    <source>
        <dbReference type="PROSITE-ProRule" id="PRU10141"/>
    </source>
</evidence>
<feature type="binding site" evidence="5">
    <location>
        <position position="33"/>
    </location>
    <ligand>
        <name>ATP</name>
        <dbReference type="ChEBI" id="CHEBI:30616"/>
    </ligand>
</feature>
<dbReference type="InterPro" id="IPR017441">
    <property type="entry name" value="Protein_kinase_ATP_BS"/>
</dbReference>
<dbReference type="PROSITE" id="PS00108">
    <property type="entry name" value="PROTEIN_KINASE_ST"/>
    <property type="match status" value="1"/>
</dbReference>
<dbReference type="Gene3D" id="1.10.510.10">
    <property type="entry name" value="Transferase(Phosphotransferase) domain 1"/>
    <property type="match status" value="1"/>
</dbReference>
<evidence type="ECO:0000313" key="8">
    <source>
        <dbReference type="EMBL" id="KIZ00322.1"/>
    </source>
</evidence>
<evidence type="ECO:0000256" key="3">
    <source>
        <dbReference type="ARBA" id="ARBA00022777"/>
    </source>
</evidence>
<evidence type="ECO:0000256" key="2">
    <source>
        <dbReference type="ARBA" id="ARBA00022741"/>
    </source>
</evidence>
<dbReference type="InterPro" id="IPR044591">
    <property type="entry name" value="RUK"/>
</dbReference>
<dbReference type="InterPro" id="IPR011009">
    <property type="entry name" value="Kinase-like_dom_sf"/>
</dbReference>
<organism evidence="8 9">
    <name type="scientific">Monoraphidium neglectum</name>
    <dbReference type="NCBI Taxonomy" id="145388"/>
    <lineage>
        <taxon>Eukaryota</taxon>
        <taxon>Viridiplantae</taxon>
        <taxon>Chlorophyta</taxon>
        <taxon>core chlorophytes</taxon>
        <taxon>Chlorophyceae</taxon>
        <taxon>CS clade</taxon>
        <taxon>Sphaeropleales</taxon>
        <taxon>Selenastraceae</taxon>
        <taxon>Monoraphidium</taxon>
    </lineage>
</organism>
<protein>
    <recommendedName>
        <fullName evidence="7">Protein kinase domain-containing protein</fullName>
    </recommendedName>
</protein>
<comment type="similarity">
    <text evidence="6">Belongs to the protein kinase superfamily.</text>
</comment>
<dbReference type="STRING" id="145388.A0A0D2MHZ5"/>
<proteinExistence type="inferred from homology"/>
<dbReference type="GO" id="GO:0008017">
    <property type="term" value="F:microtubule binding"/>
    <property type="evidence" value="ECO:0007669"/>
    <property type="project" value="InterPro"/>
</dbReference>
<dbReference type="PANTHER" id="PTHR46562:SF1">
    <property type="entry name" value="SERINE_THREONINE-PROTEIN KINASE ULK4"/>
    <property type="match status" value="1"/>
</dbReference>
<dbReference type="PANTHER" id="PTHR46562">
    <property type="entry name" value="SERINE/THREONINE-KINASE ULK4-LIKE PROTEIN-RELATED"/>
    <property type="match status" value="1"/>
</dbReference>
<evidence type="ECO:0000256" key="1">
    <source>
        <dbReference type="ARBA" id="ARBA00022679"/>
    </source>
</evidence>
<gene>
    <name evidence="8" type="ORF">MNEG_7637</name>
</gene>
<dbReference type="GO" id="GO:0004674">
    <property type="term" value="F:protein serine/threonine kinase activity"/>
    <property type="evidence" value="ECO:0007669"/>
    <property type="project" value="UniProtKB-KW"/>
</dbReference>
<dbReference type="PROSITE" id="PS00107">
    <property type="entry name" value="PROTEIN_KINASE_ATP"/>
    <property type="match status" value="1"/>
</dbReference>
<dbReference type="CDD" id="cd14010">
    <property type="entry name" value="STKc_ULK4"/>
    <property type="match status" value="1"/>
</dbReference>
<evidence type="ECO:0000259" key="7">
    <source>
        <dbReference type="PROSITE" id="PS50011"/>
    </source>
</evidence>
<name>A0A0D2MHZ5_9CHLO</name>
<dbReference type="GeneID" id="25740513"/>
<dbReference type="SMART" id="SM00220">
    <property type="entry name" value="S_TKc"/>
    <property type="match status" value="1"/>
</dbReference>
<dbReference type="GO" id="GO:0005524">
    <property type="term" value="F:ATP binding"/>
    <property type="evidence" value="ECO:0007669"/>
    <property type="project" value="UniProtKB-UniRule"/>
</dbReference>
<evidence type="ECO:0000313" key="9">
    <source>
        <dbReference type="Proteomes" id="UP000054498"/>
    </source>
</evidence>
<dbReference type="OrthoDB" id="24822at2759"/>
<dbReference type="Pfam" id="PF00069">
    <property type="entry name" value="Pkinase"/>
    <property type="match status" value="1"/>
</dbReference>
<dbReference type="InterPro" id="IPR000719">
    <property type="entry name" value="Prot_kinase_dom"/>
</dbReference>
<dbReference type="AlphaFoldDB" id="A0A0D2MHZ5"/>
<dbReference type="KEGG" id="mng:MNEG_7637"/>
<dbReference type="FunFam" id="3.30.200.20:FF:000042">
    <property type="entry name" value="Aurora kinase A"/>
    <property type="match status" value="1"/>
</dbReference>
<dbReference type="RefSeq" id="XP_013899341.1">
    <property type="nucleotide sequence ID" value="XM_014043887.1"/>
</dbReference>
<feature type="domain" description="Protein kinase" evidence="7">
    <location>
        <begin position="4"/>
        <end position="263"/>
    </location>
</feature>
<evidence type="ECO:0000256" key="6">
    <source>
        <dbReference type="RuleBase" id="RU000304"/>
    </source>
</evidence>
<keyword evidence="2 5" id="KW-0547">Nucleotide-binding</keyword>
<keyword evidence="1" id="KW-0808">Transferase</keyword>
<reference evidence="8 9" key="1">
    <citation type="journal article" date="2013" name="BMC Genomics">
        <title>Reconstruction of the lipid metabolism for the microalga Monoraphidium neglectum from its genome sequence reveals characteristics suitable for biofuel production.</title>
        <authorList>
            <person name="Bogen C."/>
            <person name="Al-Dilaimi A."/>
            <person name="Albersmeier A."/>
            <person name="Wichmann J."/>
            <person name="Grundmann M."/>
            <person name="Rupp O."/>
            <person name="Lauersen K.J."/>
            <person name="Blifernez-Klassen O."/>
            <person name="Kalinowski J."/>
            <person name="Goesmann A."/>
            <person name="Mussgnug J.H."/>
            <person name="Kruse O."/>
        </authorList>
    </citation>
    <scope>NUCLEOTIDE SEQUENCE [LARGE SCALE GENOMIC DNA]</scope>
    <source>
        <strain evidence="8 9">SAG 48.87</strain>
    </source>
</reference>
<dbReference type="EMBL" id="KK101589">
    <property type="protein sequence ID" value="KIZ00322.1"/>
    <property type="molecule type" value="Genomic_DNA"/>
</dbReference>
<sequence>MNQYHIYEKIGKGKHSVVYKGRKKKTIQYYAVKSVEKSQKGRVLQEVRTMHALDHKNILKFYAWYETTNHLWLILEYCVGGDLMSLLRQDVRLPESSVHDFARDMVVALQYLHSNSIIYCDIKPSNVLLDENGRLKLGGFGLSRRLSDINKTSVTNLPPAKRGTPCYMAPELFSEGATHSTASDLWSLGCVLYECAVGRPPFMNSSFTQLAHDILNSDPAAVQGASPEFAHLLSRLLDKNPATRIKIAVSNLEKDGDGGADYTAAAPQANGADIVIDSADAELDFEEEARDGGGPWGAARAAIRTMSHAVTPAWSDAT</sequence>
<keyword evidence="6" id="KW-0723">Serine/threonine-protein kinase</keyword>
<dbReference type="Proteomes" id="UP000054498">
    <property type="component" value="Unassembled WGS sequence"/>
</dbReference>
<evidence type="ECO:0000256" key="4">
    <source>
        <dbReference type="ARBA" id="ARBA00022840"/>
    </source>
</evidence>
<accession>A0A0D2MHZ5</accession>
<dbReference type="FunFam" id="1.10.510.10:FF:000571">
    <property type="entry name" value="Maternal embryonic leucine zipper kinase"/>
    <property type="match status" value="1"/>
</dbReference>
<dbReference type="PROSITE" id="PS50011">
    <property type="entry name" value="PROTEIN_KINASE_DOM"/>
    <property type="match status" value="1"/>
</dbReference>
<keyword evidence="3" id="KW-0418">Kinase</keyword>
<dbReference type="InterPro" id="IPR008271">
    <property type="entry name" value="Ser/Thr_kinase_AS"/>
</dbReference>
<dbReference type="SUPFAM" id="SSF56112">
    <property type="entry name" value="Protein kinase-like (PK-like)"/>
    <property type="match status" value="1"/>
</dbReference>